<evidence type="ECO:0000313" key="2">
    <source>
        <dbReference type="EMBL" id="EME39602.1"/>
    </source>
</evidence>
<dbReference type="eggNOG" id="ENOG502SSTS">
    <property type="taxonomic scope" value="Eukaryota"/>
</dbReference>
<sequence>MSPPTNLLGALIFWLYILLALFFTTLVLHTIIRQTSTPPALQSHVAIFSFLAVASFATLSFNMLHVLIQSYILWSAQTDTIGLLREPISLAKVWTWSSCSTLFRDFGEAIVADERRYAWVQWELLGTLSVCLYMGAEGIRRQVPRLWAFFALSQILPISFAQNLFYVAALRSPAAFGLDASMSRNISLRAIAAYCICLAIAPYAAGGPYLISAILFARAMLFVPLVLARKMSQRAGEKQAGRTFFTHQLAQQAVVLFAVALTAKQAYLLYQSKSTARETWKALFSHPAVTALGVDFLLSALGHVAWTLSQNRIRNSALEREKAS</sequence>
<dbReference type="AlphaFoldDB" id="M2XJG4"/>
<feature type="transmembrane region" description="Helical" evidence="1">
    <location>
        <begin position="146"/>
        <end position="166"/>
    </location>
</feature>
<reference evidence="2 3" key="2">
    <citation type="journal article" date="2012" name="PLoS Pathog.">
        <title>Diverse lifestyles and strategies of plant pathogenesis encoded in the genomes of eighteen Dothideomycetes fungi.</title>
        <authorList>
            <person name="Ohm R.A."/>
            <person name="Feau N."/>
            <person name="Henrissat B."/>
            <person name="Schoch C.L."/>
            <person name="Horwitz B.A."/>
            <person name="Barry K.W."/>
            <person name="Condon B.J."/>
            <person name="Copeland A.C."/>
            <person name="Dhillon B."/>
            <person name="Glaser F."/>
            <person name="Hesse C.N."/>
            <person name="Kosti I."/>
            <person name="LaButti K."/>
            <person name="Lindquist E.A."/>
            <person name="Lucas S."/>
            <person name="Salamov A.A."/>
            <person name="Bradshaw R.E."/>
            <person name="Ciuffetti L."/>
            <person name="Hamelin R.C."/>
            <person name="Kema G.H.J."/>
            <person name="Lawrence C."/>
            <person name="Scott J.A."/>
            <person name="Spatafora J.W."/>
            <person name="Turgeon B.G."/>
            <person name="de Wit P.J.G.M."/>
            <person name="Zhong S."/>
            <person name="Goodwin S.B."/>
            <person name="Grigoriev I.V."/>
        </authorList>
    </citation>
    <scope>NUCLEOTIDE SEQUENCE [LARGE SCALE GENOMIC DNA]</scope>
    <source>
        <strain evidence="3">NZE10 / CBS 128990</strain>
    </source>
</reference>
<feature type="transmembrane region" description="Helical" evidence="1">
    <location>
        <begin position="288"/>
        <end position="308"/>
    </location>
</feature>
<evidence type="ECO:0000256" key="1">
    <source>
        <dbReference type="SAM" id="Phobius"/>
    </source>
</evidence>
<feature type="transmembrane region" description="Helical" evidence="1">
    <location>
        <begin position="186"/>
        <end position="203"/>
    </location>
</feature>
<dbReference type="OMA" id="ICCWISF"/>
<reference evidence="3" key="1">
    <citation type="journal article" date="2012" name="PLoS Genet.">
        <title>The genomes of the fungal plant pathogens Cladosporium fulvum and Dothistroma septosporum reveal adaptation to different hosts and lifestyles but also signatures of common ancestry.</title>
        <authorList>
            <person name="de Wit P.J.G.M."/>
            <person name="van der Burgt A."/>
            <person name="Oekmen B."/>
            <person name="Stergiopoulos I."/>
            <person name="Abd-Elsalam K.A."/>
            <person name="Aerts A.L."/>
            <person name="Bahkali A.H."/>
            <person name="Beenen H.G."/>
            <person name="Chettri P."/>
            <person name="Cox M.P."/>
            <person name="Datema E."/>
            <person name="de Vries R.P."/>
            <person name="Dhillon B."/>
            <person name="Ganley A.R."/>
            <person name="Griffiths S.A."/>
            <person name="Guo Y."/>
            <person name="Hamelin R.C."/>
            <person name="Henrissat B."/>
            <person name="Kabir M.S."/>
            <person name="Jashni M.K."/>
            <person name="Kema G."/>
            <person name="Klaubauf S."/>
            <person name="Lapidus A."/>
            <person name="Levasseur A."/>
            <person name="Lindquist E."/>
            <person name="Mehrabi R."/>
            <person name="Ohm R.A."/>
            <person name="Owen T.J."/>
            <person name="Salamov A."/>
            <person name="Schwelm A."/>
            <person name="Schijlen E."/>
            <person name="Sun H."/>
            <person name="van den Burg H.A."/>
            <person name="van Ham R.C.H.J."/>
            <person name="Zhang S."/>
            <person name="Goodwin S.B."/>
            <person name="Grigoriev I.V."/>
            <person name="Collemare J."/>
            <person name="Bradshaw R.E."/>
        </authorList>
    </citation>
    <scope>NUCLEOTIDE SEQUENCE [LARGE SCALE GENOMIC DNA]</scope>
    <source>
        <strain evidence="3">NZE10 / CBS 128990</strain>
    </source>
</reference>
<feature type="transmembrane region" description="Helical" evidence="1">
    <location>
        <begin position="209"/>
        <end position="228"/>
    </location>
</feature>
<keyword evidence="1" id="KW-1133">Transmembrane helix</keyword>
<feature type="transmembrane region" description="Helical" evidence="1">
    <location>
        <begin position="249"/>
        <end position="268"/>
    </location>
</feature>
<dbReference type="OrthoDB" id="18595at2759"/>
<organism evidence="2 3">
    <name type="scientific">Dothistroma septosporum (strain NZE10 / CBS 128990)</name>
    <name type="common">Red band needle blight fungus</name>
    <name type="synonym">Mycosphaerella pini</name>
    <dbReference type="NCBI Taxonomy" id="675120"/>
    <lineage>
        <taxon>Eukaryota</taxon>
        <taxon>Fungi</taxon>
        <taxon>Dikarya</taxon>
        <taxon>Ascomycota</taxon>
        <taxon>Pezizomycotina</taxon>
        <taxon>Dothideomycetes</taxon>
        <taxon>Dothideomycetidae</taxon>
        <taxon>Mycosphaerellales</taxon>
        <taxon>Mycosphaerellaceae</taxon>
        <taxon>Dothistroma</taxon>
    </lineage>
</organism>
<dbReference type="EMBL" id="KB446545">
    <property type="protein sequence ID" value="EME39602.1"/>
    <property type="molecule type" value="Genomic_DNA"/>
</dbReference>
<keyword evidence="1" id="KW-0472">Membrane</keyword>
<name>M2XJG4_DOTSN</name>
<feature type="transmembrane region" description="Helical" evidence="1">
    <location>
        <begin position="12"/>
        <end position="32"/>
    </location>
</feature>
<proteinExistence type="predicted"/>
<evidence type="ECO:0000313" key="3">
    <source>
        <dbReference type="Proteomes" id="UP000016933"/>
    </source>
</evidence>
<feature type="transmembrane region" description="Helical" evidence="1">
    <location>
        <begin position="44"/>
        <end position="68"/>
    </location>
</feature>
<gene>
    <name evidence="2" type="ORF">DOTSEDRAFT_56931</name>
</gene>
<dbReference type="HOGENOM" id="CLU_037033_1_0_1"/>
<keyword evidence="1" id="KW-0812">Transmembrane</keyword>
<accession>M2XJG4</accession>
<protein>
    <submittedName>
        <fullName evidence="2">Uncharacterized protein</fullName>
    </submittedName>
</protein>
<keyword evidence="3" id="KW-1185">Reference proteome</keyword>
<dbReference type="Proteomes" id="UP000016933">
    <property type="component" value="Unassembled WGS sequence"/>
</dbReference>